<evidence type="ECO:0000313" key="6">
    <source>
        <dbReference type="Proteomes" id="UP000325187"/>
    </source>
</evidence>
<feature type="binding site" evidence="2">
    <location>
        <position position="72"/>
    </location>
    <ligand>
        <name>Mg(2+)</name>
        <dbReference type="ChEBI" id="CHEBI:18420"/>
        <label>3</label>
    </ligand>
</feature>
<comment type="caution">
    <text evidence="2">Lacks conserved residue(s) required for the propagation of feature annotation.</text>
</comment>
<keyword evidence="1 2" id="KW-0784">Thiamine biosynthesis</keyword>
<dbReference type="HAMAP" id="MF_02128">
    <property type="entry name" value="TMP_kinase"/>
    <property type="match status" value="1"/>
</dbReference>
<dbReference type="SUPFAM" id="SSF56042">
    <property type="entry name" value="PurM C-terminal domain-like"/>
    <property type="match status" value="1"/>
</dbReference>
<dbReference type="Proteomes" id="UP000325187">
    <property type="component" value="Unassembled WGS sequence"/>
</dbReference>
<comment type="caution">
    <text evidence="5">The sequence shown here is derived from an EMBL/GenBank/DDBJ whole genome shotgun (WGS) entry which is preliminary data.</text>
</comment>
<feature type="binding site" evidence="2">
    <location>
        <position position="27"/>
    </location>
    <ligand>
        <name>Mg(2+)</name>
        <dbReference type="ChEBI" id="CHEBI:18420"/>
        <label>3</label>
    </ligand>
</feature>
<feature type="binding site" evidence="2">
    <location>
        <position position="44"/>
    </location>
    <ligand>
        <name>Mg(2+)</name>
        <dbReference type="ChEBI" id="CHEBI:18420"/>
        <label>1</label>
    </ligand>
</feature>
<feature type="binding site" evidence="2">
    <location>
        <position position="259"/>
    </location>
    <ligand>
        <name>substrate</name>
    </ligand>
</feature>
<keyword evidence="2 5" id="KW-0418">Kinase</keyword>
<dbReference type="UniPathway" id="UPA00060">
    <property type="reaction ID" value="UER00142"/>
</dbReference>
<protein>
    <recommendedName>
        <fullName evidence="2">Thiamine-monophosphate kinase</fullName>
        <shortName evidence="2">TMP kinase</shortName>
        <shortName evidence="2">Thiamine-phosphate kinase</shortName>
        <ecNumber evidence="2">2.7.4.16</ecNumber>
    </recommendedName>
</protein>
<evidence type="ECO:0000259" key="4">
    <source>
        <dbReference type="Pfam" id="PF02769"/>
    </source>
</evidence>
<keyword evidence="6" id="KW-1185">Reference proteome</keyword>
<dbReference type="RefSeq" id="WP_150002168.1">
    <property type="nucleotide sequence ID" value="NZ_BKCM01000005.1"/>
</dbReference>
<dbReference type="GO" id="GO:0009228">
    <property type="term" value="P:thiamine biosynthetic process"/>
    <property type="evidence" value="ECO:0007669"/>
    <property type="project" value="UniProtKB-KW"/>
</dbReference>
<gene>
    <name evidence="2 5" type="primary">thiL</name>
    <name evidence="5" type="ORF">JCM17845_13300</name>
</gene>
<dbReference type="CDD" id="cd02194">
    <property type="entry name" value="ThiL"/>
    <property type="match status" value="1"/>
</dbReference>
<keyword evidence="2" id="KW-0460">Magnesium</keyword>
<dbReference type="PANTHER" id="PTHR30270">
    <property type="entry name" value="THIAMINE-MONOPHOSPHATE KINASE"/>
    <property type="match status" value="1"/>
</dbReference>
<keyword evidence="2" id="KW-0067">ATP-binding</keyword>
<accession>A0A5A7MXU9</accession>
<dbReference type="Gene3D" id="3.30.1330.10">
    <property type="entry name" value="PurM-like, N-terminal domain"/>
    <property type="match status" value="1"/>
</dbReference>
<feature type="binding site" evidence="2">
    <location>
        <position position="51"/>
    </location>
    <ligand>
        <name>substrate</name>
    </ligand>
</feature>
<feature type="domain" description="PurM-like C-terminal" evidence="4">
    <location>
        <begin position="150"/>
        <end position="300"/>
    </location>
</feature>
<comment type="miscellaneous">
    <text evidence="2">Reaction mechanism of ThiL seems to utilize a direct, inline transfer of the gamma-phosphate of ATP to TMP rather than a phosphorylated enzyme intermediate.</text>
</comment>
<feature type="binding site" evidence="2">
    <location>
        <position position="210"/>
    </location>
    <ligand>
        <name>Mg(2+)</name>
        <dbReference type="ChEBI" id="CHEBI:18420"/>
        <label>5</label>
    </ligand>
</feature>
<name>A0A5A7MXU9_9PROT</name>
<keyword evidence="2" id="KW-0808">Transferase</keyword>
<evidence type="ECO:0000256" key="1">
    <source>
        <dbReference type="ARBA" id="ARBA00022977"/>
    </source>
</evidence>
<feature type="binding site" evidence="2">
    <location>
        <position position="120"/>
    </location>
    <ligand>
        <name>Mg(2+)</name>
        <dbReference type="ChEBI" id="CHEBI:18420"/>
        <label>1</label>
    </ligand>
</feature>
<feature type="binding site" evidence="2">
    <location>
        <position position="209"/>
    </location>
    <ligand>
        <name>ATP</name>
        <dbReference type="ChEBI" id="CHEBI:30616"/>
    </ligand>
</feature>
<dbReference type="GO" id="GO:0000287">
    <property type="term" value="F:magnesium ion binding"/>
    <property type="evidence" value="ECO:0007669"/>
    <property type="project" value="UniProtKB-UniRule"/>
</dbReference>
<dbReference type="SUPFAM" id="SSF55326">
    <property type="entry name" value="PurM N-terminal domain-like"/>
    <property type="match status" value="1"/>
</dbReference>
<dbReference type="EMBL" id="BKCM01000005">
    <property type="protein sequence ID" value="GER00707.1"/>
    <property type="molecule type" value="Genomic_DNA"/>
</dbReference>
<dbReference type="InterPro" id="IPR010918">
    <property type="entry name" value="PurM-like_C_dom"/>
</dbReference>
<dbReference type="GO" id="GO:0009229">
    <property type="term" value="P:thiamine diphosphate biosynthetic process"/>
    <property type="evidence" value="ECO:0007669"/>
    <property type="project" value="UniProtKB-UniRule"/>
</dbReference>
<keyword evidence="2" id="KW-0547">Nucleotide-binding</keyword>
<evidence type="ECO:0000313" key="5">
    <source>
        <dbReference type="EMBL" id="GER00707.1"/>
    </source>
</evidence>
<proteinExistence type="inferred from homology"/>
<dbReference type="InterPro" id="IPR016188">
    <property type="entry name" value="PurM-like_N"/>
</dbReference>
<feature type="binding site" evidence="2">
    <location>
        <position position="72"/>
    </location>
    <ligand>
        <name>Mg(2+)</name>
        <dbReference type="ChEBI" id="CHEBI:18420"/>
        <label>2</label>
    </ligand>
</feature>
<feature type="binding site" evidence="2">
    <location>
        <begin position="119"/>
        <end position="120"/>
    </location>
    <ligand>
        <name>ATP</name>
        <dbReference type="ChEBI" id="CHEBI:30616"/>
    </ligand>
</feature>
<evidence type="ECO:0000256" key="2">
    <source>
        <dbReference type="HAMAP-Rule" id="MF_02128"/>
    </source>
</evidence>
<dbReference type="AlphaFoldDB" id="A0A5A7MXU9"/>
<feature type="binding site" evidence="2">
    <location>
        <position position="72"/>
    </location>
    <ligand>
        <name>Mg(2+)</name>
        <dbReference type="ChEBI" id="CHEBI:18420"/>
        <label>4</label>
    </ligand>
</feature>
<dbReference type="NCBIfam" id="TIGR01379">
    <property type="entry name" value="thiL"/>
    <property type="match status" value="1"/>
</dbReference>
<keyword evidence="2" id="KW-0479">Metal-binding</keyword>
<reference evidence="5 6" key="1">
    <citation type="submission" date="2019-09" db="EMBL/GenBank/DDBJ databases">
        <title>NBRP : Genome information of microbial organism related human and environment.</title>
        <authorList>
            <person name="Hattori M."/>
            <person name="Oshima K."/>
            <person name="Inaba H."/>
            <person name="Suda W."/>
            <person name="Sakamoto M."/>
            <person name="Iino T."/>
            <person name="Kitahara M."/>
            <person name="Oshida Y."/>
            <person name="Iida T."/>
            <person name="Kudo T."/>
            <person name="Itoh T."/>
            <person name="Ohkuma M."/>
        </authorList>
    </citation>
    <scope>NUCLEOTIDE SEQUENCE [LARGE SCALE GENOMIC DNA]</scope>
    <source>
        <strain evidence="5 6">Mie-1</strain>
    </source>
</reference>
<dbReference type="Pfam" id="PF02769">
    <property type="entry name" value="AIRS_C"/>
    <property type="match status" value="1"/>
</dbReference>
<feature type="binding site" evidence="2">
    <location>
        <position position="42"/>
    </location>
    <ligand>
        <name>Mg(2+)</name>
        <dbReference type="ChEBI" id="CHEBI:18420"/>
        <label>4</label>
    </ligand>
</feature>
<dbReference type="PANTHER" id="PTHR30270:SF0">
    <property type="entry name" value="THIAMINE-MONOPHOSPHATE KINASE"/>
    <property type="match status" value="1"/>
</dbReference>
<comment type="similarity">
    <text evidence="2">Belongs to the thiamine-monophosphate kinase family.</text>
</comment>
<feature type="binding site" evidence="2">
    <location>
        <position position="207"/>
    </location>
    <ligand>
        <name>Mg(2+)</name>
        <dbReference type="ChEBI" id="CHEBI:18420"/>
        <label>3</label>
    </ligand>
</feature>
<comment type="catalytic activity">
    <reaction evidence="2">
        <text>thiamine phosphate + ATP = thiamine diphosphate + ADP</text>
        <dbReference type="Rhea" id="RHEA:15913"/>
        <dbReference type="ChEBI" id="CHEBI:30616"/>
        <dbReference type="ChEBI" id="CHEBI:37575"/>
        <dbReference type="ChEBI" id="CHEBI:58937"/>
        <dbReference type="ChEBI" id="CHEBI:456216"/>
        <dbReference type="EC" id="2.7.4.16"/>
    </reaction>
</comment>
<dbReference type="InterPro" id="IPR036676">
    <property type="entry name" value="PurM-like_C_sf"/>
</dbReference>
<organism evidence="5 6">
    <name type="scientific">Iodidimonas gelatinilytica</name>
    <dbReference type="NCBI Taxonomy" id="1236966"/>
    <lineage>
        <taxon>Bacteria</taxon>
        <taxon>Pseudomonadati</taxon>
        <taxon>Pseudomonadota</taxon>
        <taxon>Alphaproteobacteria</taxon>
        <taxon>Iodidimonadales</taxon>
        <taxon>Iodidimonadaceae</taxon>
        <taxon>Iodidimonas</taxon>
    </lineage>
</organism>
<evidence type="ECO:0000259" key="3">
    <source>
        <dbReference type="Pfam" id="PF00586"/>
    </source>
</evidence>
<dbReference type="GO" id="GO:0005524">
    <property type="term" value="F:ATP binding"/>
    <property type="evidence" value="ECO:0007669"/>
    <property type="project" value="UniProtKB-UniRule"/>
</dbReference>
<comment type="function">
    <text evidence="2">Catalyzes the ATP-dependent phosphorylation of thiamine-monophosphate (TMP) to form thiamine-pyrophosphate (TPP), the active form of vitamin B1.</text>
</comment>
<feature type="domain" description="PurM-like N-terminal" evidence="3">
    <location>
        <begin position="25"/>
        <end position="138"/>
    </location>
</feature>
<dbReference type="InterPro" id="IPR006283">
    <property type="entry name" value="ThiL-like"/>
</dbReference>
<dbReference type="Pfam" id="PF00586">
    <property type="entry name" value="AIRS"/>
    <property type="match status" value="1"/>
</dbReference>
<feature type="binding site" evidence="2">
    <location>
        <position position="146"/>
    </location>
    <ligand>
        <name>ATP</name>
        <dbReference type="ChEBI" id="CHEBI:30616"/>
    </ligand>
</feature>
<dbReference type="Gene3D" id="3.90.650.10">
    <property type="entry name" value="PurM-like C-terminal domain"/>
    <property type="match status" value="1"/>
</dbReference>
<dbReference type="GO" id="GO:0009030">
    <property type="term" value="F:thiamine-phosphate kinase activity"/>
    <property type="evidence" value="ECO:0007669"/>
    <property type="project" value="UniProtKB-UniRule"/>
</dbReference>
<sequence length="318" mass="33265">MDEFSLIDTIFSRLTTSGSPALGLGDDAALFSPPDGYDLVVTKDMMVSGRHFFSSDPMDLVARKLLRVNLSDLAAMGAKPLGYLLGLAFPDKLDSGLATELSKGLLEDQKEFGIALYGGDTVSGAGKLVLSLTAIGYVEKGQALRRNGAKPGDLVFVSGTIGDAALGLKCLLGDCPSDVALVRRYHVPVPRLALGANLVGLASAALDISDGMIADLGHICAQSRVGMRIEARRVPLSDAARHMLADTPDLLRTVLTGGDDYELAFTAPPENADAIKAAAKSANVPIMDIGMVEKGDALIVVEEDGTSRAWGAGGFRHP</sequence>
<dbReference type="EC" id="2.7.4.16" evidence="2"/>
<dbReference type="PIRSF" id="PIRSF005303">
    <property type="entry name" value="Thiam_monoph_kin"/>
    <property type="match status" value="1"/>
</dbReference>
<feature type="binding site" evidence="2">
    <location>
        <position position="315"/>
    </location>
    <ligand>
        <name>substrate</name>
    </ligand>
</feature>
<feature type="binding site" evidence="2">
    <location>
        <position position="44"/>
    </location>
    <ligand>
        <name>Mg(2+)</name>
        <dbReference type="ChEBI" id="CHEBI:18420"/>
        <label>2</label>
    </ligand>
</feature>
<dbReference type="InterPro" id="IPR036921">
    <property type="entry name" value="PurM-like_N_sf"/>
</dbReference>
<feature type="binding site" evidence="2">
    <location>
        <position position="27"/>
    </location>
    <ligand>
        <name>Mg(2+)</name>
        <dbReference type="ChEBI" id="CHEBI:18420"/>
        <label>4</label>
    </ligand>
</feature>
<comment type="pathway">
    <text evidence="2">Cofactor biosynthesis; thiamine diphosphate biosynthesis; thiamine diphosphate from thiamine phosphate: step 1/1.</text>
</comment>